<dbReference type="Gene3D" id="2.60.40.10">
    <property type="entry name" value="Immunoglobulins"/>
    <property type="match status" value="1"/>
</dbReference>
<dbReference type="Proteomes" id="UP000465785">
    <property type="component" value="Chromosome"/>
</dbReference>
<evidence type="ECO:0000313" key="4">
    <source>
        <dbReference type="Proteomes" id="UP000465785"/>
    </source>
</evidence>
<dbReference type="PANTHER" id="PTHR34720:SF9">
    <property type="entry name" value="BLR4714 PROTEIN"/>
    <property type="match status" value="1"/>
</dbReference>
<dbReference type="InterPro" id="IPR006644">
    <property type="entry name" value="Cadg"/>
</dbReference>
<dbReference type="EMBL" id="AP022601">
    <property type="protein sequence ID" value="BBY96024.1"/>
    <property type="molecule type" value="Genomic_DNA"/>
</dbReference>
<dbReference type="Gene3D" id="2.60.40.3440">
    <property type="match status" value="9"/>
</dbReference>
<dbReference type="GO" id="GO:0016020">
    <property type="term" value="C:membrane"/>
    <property type="evidence" value="ECO:0007669"/>
    <property type="project" value="InterPro"/>
</dbReference>
<feature type="compositionally biased region" description="Low complexity" evidence="1">
    <location>
        <begin position="144"/>
        <end position="159"/>
    </location>
</feature>
<dbReference type="Pfam" id="PF05345">
    <property type="entry name" value="He_PIG"/>
    <property type="match status" value="1"/>
</dbReference>
<dbReference type="PROSITE" id="PS50268">
    <property type="entry name" value="CADHERIN_2"/>
    <property type="match status" value="1"/>
</dbReference>
<dbReference type="KEGG" id="mgau:MGALJ_56930"/>
<feature type="compositionally biased region" description="Pro residues" evidence="1">
    <location>
        <begin position="125"/>
        <end position="143"/>
    </location>
</feature>
<evidence type="ECO:0000256" key="1">
    <source>
        <dbReference type="SAM" id="MobiDB-lite"/>
    </source>
</evidence>
<proteinExistence type="predicted"/>
<dbReference type="Gene3D" id="2.60.40.2810">
    <property type="match status" value="2"/>
</dbReference>
<dbReference type="GO" id="GO:0005975">
    <property type="term" value="P:carbohydrate metabolic process"/>
    <property type="evidence" value="ECO:0007669"/>
    <property type="project" value="UniProtKB-ARBA"/>
</dbReference>
<feature type="domain" description="Cadherin" evidence="2">
    <location>
        <begin position="601"/>
        <end position="700"/>
    </location>
</feature>
<dbReference type="GO" id="GO:0007156">
    <property type="term" value="P:homophilic cell adhesion via plasma membrane adhesion molecules"/>
    <property type="evidence" value="ECO:0007669"/>
    <property type="project" value="InterPro"/>
</dbReference>
<dbReference type="InterPro" id="IPR013783">
    <property type="entry name" value="Ig-like_fold"/>
</dbReference>
<feature type="compositionally biased region" description="Polar residues" evidence="1">
    <location>
        <begin position="90"/>
        <end position="104"/>
    </location>
</feature>
<dbReference type="NCBIfam" id="NF012211">
    <property type="entry name" value="tand_rpt_95"/>
    <property type="match status" value="9"/>
</dbReference>
<protein>
    <recommendedName>
        <fullName evidence="2">Cadherin domain-containing protein</fullName>
    </recommendedName>
</protein>
<dbReference type="InterPro" id="IPR015919">
    <property type="entry name" value="Cadherin-like_sf"/>
</dbReference>
<feature type="region of interest" description="Disordered" evidence="1">
    <location>
        <begin position="36"/>
        <end position="187"/>
    </location>
</feature>
<organism evidence="3 4">
    <name type="scientific">Mycobacterium gallinarum</name>
    <dbReference type="NCBI Taxonomy" id="39689"/>
    <lineage>
        <taxon>Bacteria</taxon>
        <taxon>Bacillati</taxon>
        <taxon>Actinomycetota</taxon>
        <taxon>Actinomycetes</taxon>
        <taxon>Mycobacteriales</taxon>
        <taxon>Mycobacteriaceae</taxon>
        <taxon>Mycobacterium</taxon>
    </lineage>
</organism>
<dbReference type="SMART" id="SM00736">
    <property type="entry name" value="CADG"/>
    <property type="match status" value="1"/>
</dbReference>
<dbReference type="SUPFAM" id="SSF49313">
    <property type="entry name" value="Cadherin-like"/>
    <property type="match status" value="1"/>
</dbReference>
<reference evidence="3 4" key="1">
    <citation type="journal article" date="2019" name="Emerg. Microbes Infect.">
        <title>Comprehensive subspecies identification of 175 nontuberculous mycobacteria species based on 7547 genomic profiles.</title>
        <authorList>
            <person name="Matsumoto Y."/>
            <person name="Kinjo T."/>
            <person name="Motooka D."/>
            <person name="Nabeya D."/>
            <person name="Jung N."/>
            <person name="Uechi K."/>
            <person name="Horii T."/>
            <person name="Iida T."/>
            <person name="Fujita J."/>
            <person name="Nakamura S."/>
        </authorList>
    </citation>
    <scope>NUCLEOTIDE SEQUENCE [LARGE SCALE GENOMIC DNA]</scope>
    <source>
        <strain evidence="3 4">JCM 6399</strain>
    </source>
</reference>
<dbReference type="Pfam" id="PF17963">
    <property type="entry name" value="Big_9"/>
    <property type="match status" value="11"/>
</dbReference>
<evidence type="ECO:0000259" key="2">
    <source>
        <dbReference type="PROSITE" id="PS50268"/>
    </source>
</evidence>
<dbReference type="PANTHER" id="PTHR34720">
    <property type="entry name" value="MICROCYSTIN DEPENDENT PROTEIN"/>
    <property type="match status" value="1"/>
</dbReference>
<sequence>MGYAQHVGRVGALAVALGVGVAVVTGYGAAVACADETGTTETPPGVTPDPPSLTSENDEVSPATDSNDPAPDPTEDGAAHPGMQVGNSGGQHTSINDQGQYTDTNADDGTDNEARLADPPSTTTPEPPAPEMPPAAEIPPSPPDQSLDQSLQDQAQDHSVATTETSLQAVDPSAGDPDLGDVNGSTGDGELTQIGVFSALGAQDIGAPGNGRMMATFAGSEMPGLVTTTALPAPLVPQPSGPVDAVLGLPGVVASIATTVVGLMVAPFLAPGPVAPAQPPLLFAMLEFVRRQIQRTFFNSTPKAGVDDVTTSEDVATTIPVLTNDTDSDGDTVTVTALSQPRHGITVLNSDGTITYTPDADFSGTDSFTYRISDAASPWHIHGLAGFFGGGGHTETVTVNVAVTGVNDPPLAEPDTYTTVEDVAVIVDALTNDSDPEGDPLDRKLTSAPRNGTLAEINQGPNAGAWTYTPNRDFHGTDTFTYQAFDGSEFSDPVTVTITVTPANDPPTAVGNTATVAEDSIANPIDVLPDDSDPDGDALTVTTVTQGANGSAHLVDGSVTYTPNANFHGTDSFTYTISDGNGGTATATVSVTVTGVNDPPNAIGDTATVTEDSGANTIEVLAGDTDIDGDTLTVIAVTQGANGSVHLVDGSVTYTPNANFSGSDSFTYTISDGNGGTATATAAVTVTDENDDPTVANPIPDQNATEGGAFTYQIPSNAFADIDGDALTYTTGTLPNWLSFDPATRTFTGTPARADVGTATITVTATDAAGQRVTDTFVLTVVVSPITANDDAYTVDEGTYTDLTPALTANDTTTLGSALGAVKVVTEPTNGLLFETNGVLSYRPRNNFTGTDTFTYTVADSANPDIVSNVATVTVTVVGPITANDDAYTVDEGTYTDLTPALTANDTNRFGSPLGTITIVTEPANGLVFQSDGVLTYRPRNGFTGTDTFTYTVADRFNPDIVSNVATVTVTVVPYNPLKAADDAYTILGRPTVLTPAITANDTTDLGRPLGAVTVVSGPAHGTLSTTGDGLTYTPNSGYVGSDSFTYTVSDSVDPTQKSVPATVVLNVIAYNPILANADAYSIPFETPTVLTPGITANDTTDLGHPLGAVTVVKGPAHGTLSATGGALTYTPDTGYVGSDSFTYTVADSVDPTQKSVPATVQLTVHPYSPIVARNDVYTVLSGTFTPMRPAITANDTTTANGLGRITILTEPTHGYLTEENGELTYRAGNGYTGTDSFTYIVADSGYPDIVSNPATVTLTIVDSLPVRARDDRITVFTNEPIALTEEMVSNDRTEADGPVGAITVLTQPAHGTLTEINGILTYTPDAEFRGEDSFLYTAADSVDPTVVSLPARVTLIVTDPIRSQNDFYWVPAGVSTELDPPLTANDVTYTGNPLGAPVIFGQPLGGAVTVVGNRWTFTPKAGFTGLTTFGYRVTDSVNPAWSDTATVFITVTAD</sequence>
<name>A0A9W4FI93_9MYCO</name>
<dbReference type="InterPro" id="IPR002126">
    <property type="entry name" value="Cadherin-like_dom"/>
</dbReference>
<keyword evidence="4" id="KW-1185">Reference proteome</keyword>
<evidence type="ECO:0000313" key="3">
    <source>
        <dbReference type="EMBL" id="BBY96024.1"/>
    </source>
</evidence>
<dbReference type="GO" id="GO:0005509">
    <property type="term" value="F:calcium ion binding"/>
    <property type="evidence" value="ECO:0007669"/>
    <property type="project" value="InterPro"/>
</dbReference>
<gene>
    <name evidence="3" type="ORF">MGALJ_56930</name>
</gene>
<accession>A0A9W4FI93</accession>